<accession>A0A0D0C5X5</accession>
<evidence type="ECO:0000313" key="1">
    <source>
        <dbReference type="EMBL" id="KIK78527.1"/>
    </source>
</evidence>
<dbReference type="InParanoid" id="A0A0D0C5X5"/>
<dbReference type="OrthoDB" id="2669721at2759"/>
<feature type="non-terminal residue" evidence="1">
    <location>
        <position position="104"/>
    </location>
</feature>
<keyword evidence="2" id="KW-1185">Reference proteome</keyword>
<sequence>VYCSVKGHQKEHVTHYYPVLLCPHNYDVTGSDHGNVDVFDLLQGGSSYYGENINKIIAVRNPTQWDKMKMETGLTKPPLILRLHPTHSLSVPLCITSNIMHLAG</sequence>
<feature type="non-terminal residue" evidence="1">
    <location>
        <position position="1"/>
    </location>
</feature>
<gene>
    <name evidence="1" type="ORF">PAXRUDRAFT_72821</name>
</gene>
<dbReference type="Proteomes" id="UP000054538">
    <property type="component" value="Unassembled WGS sequence"/>
</dbReference>
<organism evidence="1 2">
    <name type="scientific">Paxillus rubicundulus Ve08.2h10</name>
    <dbReference type="NCBI Taxonomy" id="930991"/>
    <lineage>
        <taxon>Eukaryota</taxon>
        <taxon>Fungi</taxon>
        <taxon>Dikarya</taxon>
        <taxon>Basidiomycota</taxon>
        <taxon>Agaricomycotina</taxon>
        <taxon>Agaricomycetes</taxon>
        <taxon>Agaricomycetidae</taxon>
        <taxon>Boletales</taxon>
        <taxon>Paxilineae</taxon>
        <taxon>Paxillaceae</taxon>
        <taxon>Paxillus</taxon>
    </lineage>
</organism>
<reference evidence="2" key="2">
    <citation type="submission" date="2015-01" db="EMBL/GenBank/DDBJ databases">
        <title>Evolutionary Origins and Diversification of the Mycorrhizal Mutualists.</title>
        <authorList>
            <consortium name="DOE Joint Genome Institute"/>
            <consortium name="Mycorrhizal Genomics Consortium"/>
            <person name="Kohler A."/>
            <person name="Kuo A."/>
            <person name="Nagy L.G."/>
            <person name="Floudas D."/>
            <person name="Copeland A."/>
            <person name="Barry K.W."/>
            <person name="Cichocki N."/>
            <person name="Veneault-Fourrey C."/>
            <person name="LaButti K."/>
            <person name="Lindquist E.A."/>
            <person name="Lipzen A."/>
            <person name="Lundell T."/>
            <person name="Morin E."/>
            <person name="Murat C."/>
            <person name="Riley R."/>
            <person name="Ohm R."/>
            <person name="Sun H."/>
            <person name="Tunlid A."/>
            <person name="Henrissat B."/>
            <person name="Grigoriev I.V."/>
            <person name="Hibbett D.S."/>
            <person name="Martin F."/>
        </authorList>
    </citation>
    <scope>NUCLEOTIDE SEQUENCE [LARGE SCALE GENOMIC DNA]</scope>
    <source>
        <strain evidence="2">Ve08.2h10</strain>
    </source>
</reference>
<reference evidence="1 2" key="1">
    <citation type="submission" date="2014-04" db="EMBL/GenBank/DDBJ databases">
        <authorList>
            <consortium name="DOE Joint Genome Institute"/>
            <person name="Kuo A."/>
            <person name="Kohler A."/>
            <person name="Jargeat P."/>
            <person name="Nagy L.G."/>
            <person name="Floudas D."/>
            <person name="Copeland A."/>
            <person name="Barry K.W."/>
            <person name="Cichocki N."/>
            <person name="Veneault-Fourrey C."/>
            <person name="LaButti K."/>
            <person name="Lindquist E.A."/>
            <person name="Lipzen A."/>
            <person name="Lundell T."/>
            <person name="Morin E."/>
            <person name="Murat C."/>
            <person name="Sun H."/>
            <person name="Tunlid A."/>
            <person name="Henrissat B."/>
            <person name="Grigoriev I.V."/>
            <person name="Hibbett D.S."/>
            <person name="Martin F."/>
            <person name="Nordberg H.P."/>
            <person name="Cantor M.N."/>
            <person name="Hua S.X."/>
        </authorList>
    </citation>
    <scope>NUCLEOTIDE SEQUENCE [LARGE SCALE GENOMIC DNA]</scope>
    <source>
        <strain evidence="1 2">Ve08.2h10</strain>
    </source>
</reference>
<dbReference type="AlphaFoldDB" id="A0A0D0C5X5"/>
<evidence type="ECO:0000313" key="2">
    <source>
        <dbReference type="Proteomes" id="UP000054538"/>
    </source>
</evidence>
<name>A0A0D0C5X5_9AGAM</name>
<dbReference type="HOGENOM" id="CLU_149057_0_0_1"/>
<dbReference type="EMBL" id="KN826561">
    <property type="protein sequence ID" value="KIK78527.1"/>
    <property type="molecule type" value="Genomic_DNA"/>
</dbReference>
<proteinExistence type="predicted"/>
<protein>
    <submittedName>
        <fullName evidence="1">Uncharacterized protein</fullName>
    </submittedName>
</protein>